<dbReference type="InterPro" id="IPR026467">
    <property type="entry name" value="Ser/Gly_Cys_C_dom"/>
</dbReference>
<keyword evidence="1" id="KW-0812">Transmembrane</keyword>
<feature type="transmembrane region" description="Helical" evidence="1">
    <location>
        <begin position="6"/>
        <end position="21"/>
    </location>
</feature>
<dbReference type="RefSeq" id="WP_203934762.1">
    <property type="nucleotide sequence ID" value="NZ_BOPH01000146.1"/>
</dbReference>
<protein>
    <recommendedName>
        <fullName evidence="4">TIGR04222 domain-containing membrane protein</fullName>
    </recommendedName>
</protein>
<dbReference type="EMBL" id="BOPH01000146">
    <property type="protein sequence ID" value="GIJ74984.1"/>
    <property type="molecule type" value="Genomic_DNA"/>
</dbReference>
<reference evidence="2" key="1">
    <citation type="submission" date="2021-01" db="EMBL/GenBank/DDBJ databases">
        <title>Whole genome shotgun sequence of Virgisporangium ochraceum NBRC 16418.</title>
        <authorList>
            <person name="Komaki H."/>
            <person name="Tamura T."/>
        </authorList>
    </citation>
    <scope>NUCLEOTIDE SEQUENCE</scope>
    <source>
        <strain evidence="2">NBRC 16418</strain>
    </source>
</reference>
<name>A0A8J4A345_9ACTN</name>
<keyword evidence="1" id="KW-1133">Transmembrane helix</keyword>
<keyword evidence="3" id="KW-1185">Reference proteome</keyword>
<feature type="transmembrane region" description="Helical" evidence="1">
    <location>
        <begin position="181"/>
        <end position="202"/>
    </location>
</feature>
<feature type="transmembrane region" description="Helical" evidence="1">
    <location>
        <begin position="149"/>
        <end position="169"/>
    </location>
</feature>
<organism evidence="2 3">
    <name type="scientific">Virgisporangium ochraceum</name>
    <dbReference type="NCBI Taxonomy" id="65505"/>
    <lineage>
        <taxon>Bacteria</taxon>
        <taxon>Bacillati</taxon>
        <taxon>Actinomycetota</taxon>
        <taxon>Actinomycetes</taxon>
        <taxon>Micromonosporales</taxon>
        <taxon>Micromonosporaceae</taxon>
        <taxon>Virgisporangium</taxon>
    </lineage>
</organism>
<evidence type="ECO:0000313" key="3">
    <source>
        <dbReference type="Proteomes" id="UP000635606"/>
    </source>
</evidence>
<accession>A0A8J4A345</accession>
<evidence type="ECO:0000256" key="1">
    <source>
        <dbReference type="SAM" id="Phobius"/>
    </source>
</evidence>
<sequence length="311" mass="31987">MGVVRDVIVLVLVAAVGVLLIKHGNRRTRRMALAWPPPGQDRFDPATLTGEQLGYLSDRGNGAIEAAVARLRVGGAVTYRWSDNTLAPTGRGLPDGSATPLSTAVLSAASEQPPIGGLGRHPAVRDAVRDLGGDLDDTWKRTDVPPRHFVSCGIPVLLLSAATLAWAVLVPPFRAVTDVPLILLAVVGLVAGAVVGSQPVPMETIRLRTLRRARERNTHLDPGMNPALRTYGPAAAAVAVGLFGLSAMVDTDLPLSSVSVRDQTAEADAALAAATYDDEDGRPIYGCGGFDAAGGGGGGGSSGAGCGVWIA</sequence>
<evidence type="ECO:0008006" key="4">
    <source>
        <dbReference type="Google" id="ProtNLM"/>
    </source>
</evidence>
<keyword evidence="1" id="KW-0472">Membrane</keyword>
<evidence type="ECO:0000313" key="2">
    <source>
        <dbReference type="EMBL" id="GIJ74984.1"/>
    </source>
</evidence>
<dbReference type="Proteomes" id="UP000635606">
    <property type="component" value="Unassembled WGS sequence"/>
</dbReference>
<proteinExistence type="predicted"/>
<comment type="caution">
    <text evidence="2">The sequence shown here is derived from an EMBL/GenBank/DDBJ whole genome shotgun (WGS) entry which is preliminary data.</text>
</comment>
<gene>
    <name evidence="2" type="ORF">Voc01_099010</name>
</gene>
<dbReference type="NCBIfam" id="TIGR04222">
    <property type="entry name" value="near_uncomplex"/>
    <property type="match status" value="1"/>
</dbReference>
<dbReference type="AlphaFoldDB" id="A0A8J4A345"/>